<accession>A0A4R4K5R1</accession>
<protein>
    <submittedName>
        <fullName evidence="2">Glycerophosphodiester phosphodiesterase family protein</fullName>
    </submittedName>
</protein>
<keyword evidence="3" id="KW-1185">Reference proteome</keyword>
<dbReference type="GO" id="GO:0006644">
    <property type="term" value="P:phospholipid metabolic process"/>
    <property type="evidence" value="ECO:0007669"/>
    <property type="project" value="TreeGrafter"/>
</dbReference>
<dbReference type="PANTHER" id="PTHR46320">
    <property type="entry name" value="GLYCEROPHOSPHODIESTER PHOSPHODIESTERASE 1"/>
    <property type="match status" value="1"/>
</dbReference>
<evidence type="ECO:0000313" key="3">
    <source>
        <dbReference type="Proteomes" id="UP000295706"/>
    </source>
</evidence>
<dbReference type="GO" id="GO:0070291">
    <property type="term" value="P:N-acylethanolamine metabolic process"/>
    <property type="evidence" value="ECO:0007669"/>
    <property type="project" value="TreeGrafter"/>
</dbReference>
<dbReference type="PROSITE" id="PS51257">
    <property type="entry name" value="PROKAR_LIPOPROTEIN"/>
    <property type="match status" value="1"/>
</dbReference>
<evidence type="ECO:0000259" key="1">
    <source>
        <dbReference type="PROSITE" id="PS51704"/>
    </source>
</evidence>
<evidence type="ECO:0000313" key="2">
    <source>
        <dbReference type="EMBL" id="TDB61821.1"/>
    </source>
</evidence>
<dbReference type="GO" id="GO:0006580">
    <property type="term" value="P:ethanolamine metabolic process"/>
    <property type="evidence" value="ECO:0007669"/>
    <property type="project" value="TreeGrafter"/>
</dbReference>
<sequence>MKLCFGKYGLIVSLVITGFIGCTSRNYLLINNLSDYLRYSPDKTPLISAHRGGGSYAGYPENCLESFGHLARQMPLIIECDISTTKDSVLIMMHDDTFERTTNGTGKVTDQPWIYAQNLRLEDHRGTLTNYKIPTLDEVLKWGNGKVIYTLDVKRNVPYQWVVEAVQKAGAQNYAAIITYSVTQAELVHRLDRSLMISVTIRNQEEYERLQKAGIPDNRMIAFVGTREPSAELYEFLHQKKIRTILGTLGNLDKMAEARGEDTYRKFVDNGADILSTDRPLEAGRALGLIR</sequence>
<dbReference type="EMBL" id="SMJU01000013">
    <property type="protein sequence ID" value="TDB61821.1"/>
    <property type="molecule type" value="Genomic_DNA"/>
</dbReference>
<feature type="domain" description="GP-PDE" evidence="1">
    <location>
        <begin position="45"/>
        <end position="287"/>
    </location>
</feature>
<proteinExistence type="predicted"/>
<dbReference type="PROSITE" id="PS51704">
    <property type="entry name" value="GP_PDE"/>
    <property type="match status" value="1"/>
</dbReference>
<organism evidence="2 3">
    <name type="scientific">Arundinibacter roseus</name>
    <dbReference type="NCBI Taxonomy" id="2070510"/>
    <lineage>
        <taxon>Bacteria</taxon>
        <taxon>Pseudomonadati</taxon>
        <taxon>Bacteroidota</taxon>
        <taxon>Cytophagia</taxon>
        <taxon>Cytophagales</taxon>
        <taxon>Spirosomataceae</taxon>
        <taxon>Arundinibacter</taxon>
    </lineage>
</organism>
<dbReference type="Pfam" id="PF03009">
    <property type="entry name" value="GDPD"/>
    <property type="match status" value="1"/>
</dbReference>
<dbReference type="RefSeq" id="WP_132120615.1">
    <property type="nucleotide sequence ID" value="NZ_SMJU01000013.1"/>
</dbReference>
<dbReference type="Proteomes" id="UP000295706">
    <property type="component" value="Unassembled WGS sequence"/>
</dbReference>
<dbReference type="SUPFAM" id="SSF51695">
    <property type="entry name" value="PLC-like phosphodiesterases"/>
    <property type="match status" value="1"/>
</dbReference>
<dbReference type="InterPro" id="IPR030395">
    <property type="entry name" value="GP_PDE_dom"/>
</dbReference>
<dbReference type="GO" id="GO:0005886">
    <property type="term" value="C:plasma membrane"/>
    <property type="evidence" value="ECO:0007669"/>
    <property type="project" value="TreeGrafter"/>
</dbReference>
<dbReference type="GO" id="GO:0008889">
    <property type="term" value="F:glycerophosphodiester phosphodiesterase activity"/>
    <property type="evidence" value="ECO:0007669"/>
    <property type="project" value="TreeGrafter"/>
</dbReference>
<dbReference type="PANTHER" id="PTHR46320:SF1">
    <property type="entry name" value="GLYCEROPHOSPHODIESTER PHOSPHODIESTERASE 1"/>
    <property type="match status" value="1"/>
</dbReference>
<dbReference type="Gene3D" id="3.20.20.190">
    <property type="entry name" value="Phosphatidylinositol (PI) phosphodiesterase"/>
    <property type="match status" value="1"/>
</dbReference>
<dbReference type="CDD" id="cd08566">
    <property type="entry name" value="GDPD_AtGDE_like"/>
    <property type="match status" value="1"/>
</dbReference>
<gene>
    <name evidence="2" type="ORF">EZE20_18930</name>
</gene>
<name>A0A4R4K5R1_9BACT</name>
<dbReference type="InterPro" id="IPR017946">
    <property type="entry name" value="PLC-like_Pdiesterase_TIM-brl"/>
</dbReference>
<dbReference type="OrthoDB" id="384721at2"/>
<comment type="caution">
    <text evidence="2">The sequence shown here is derived from an EMBL/GenBank/DDBJ whole genome shotgun (WGS) entry which is preliminary data.</text>
</comment>
<reference evidence="2 3" key="1">
    <citation type="submission" date="2019-02" db="EMBL/GenBank/DDBJ databases">
        <title>Arundinibacter roseus gen. nov., sp. nov., a new member of the family Cytophagaceae.</title>
        <authorList>
            <person name="Szuroczki S."/>
            <person name="Khayer B."/>
            <person name="Sproer C."/>
            <person name="Toumi M."/>
            <person name="Szabo A."/>
            <person name="Felfoldi T."/>
            <person name="Schumann P."/>
            <person name="Toth E."/>
        </authorList>
    </citation>
    <scope>NUCLEOTIDE SEQUENCE [LARGE SCALE GENOMIC DNA]</scope>
    <source>
        <strain evidence="2 3">DMA-k-7a</strain>
    </source>
</reference>
<dbReference type="AlphaFoldDB" id="A0A4R4K5R1"/>